<evidence type="ECO:0000313" key="6">
    <source>
        <dbReference type="Proteomes" id="UP000260862"/>
    </source>
</evidence>
<dbReference type="Proteomes" id="UP000260862">
    <property type="component" value="Unassembled WGS sequence"/>
</dbReference>
<protein>
    <submittedName>
        <fullName evidence="4">Type I pullulanase</fullName>
        <ecNumber evidence="4">3.2.1.41</ecNumber>
    </submittedName>
</protein>
<evidence type="ECO:0000313" key="3">
    <source>
        <dbReference type="EMBL" id="RGK56779.1"/>
    </source>
</evidence>
<dbReference type="STRING" id="310297.BHV76_08615"/>
<dbReference type="Gene3D" id="2.60.40.1180">
    <property type="entry name" value="Golgi alpha-mannosidase II"/>
    <property type="match status" value="1"/>
</dbReference>
<reference evidence="5 6" key="1">
    <citation type="submission" date="2018-08" db="EMBL/GenBank/DDBJ databases">
        <title>A genome reference for cultivated species of the human gut microbiota.</title>
        <authorList>
            <person name="Zou Y."/>
            <person name="Xue W."/>
            <person name="Luo G."/>
        </authorList>
    </citation>
    <scope>NUCLEOTIDE SEQUENCE [LARGE SCALE GENOMIC DNA]</scope>
    <source>
        <strain evidence="4 5">OM08-14</strain>
        <strain evidence="3 6">TF10-3AC</strain>
    </source>
</reference>
<evidence type="ECO:0000313" key="5">
    <source>
        <dbReference type="Proteomes" id="UP000260780"/>
    </source>
</evidence>
<keyword evidence="4" id="KW-0378">Hydrolase</keyword>
<dbReference type="AlphaFoldDB" id="A0A3E4W0N4"/>
<gene>
    <name evidence="4" type="primary">pulA</name>
    <name evidence="4" type="ORF">DXC17_14420</name>
    <name evidence="3" type="ORF">DXD04_05470</name>
</gene>
<dbReference type="EMBL" id="QSTF01000050">
    <property type="protein sequence ID" value="RGM35757.1"/>
    <property type="molecule type" value="Genomic_DNA"/>
</dbReference>
<dbReference type="CDD" id="cd11341">
    <property type="entry name" value="AmyAc_Pullulanase_LD-like"/>
    <property type="match status" value="1"/>
</dbReference>
<dbReference type="InterPro" id="IPR006047">
    <property type="entry name" value="GH13_cat_dom"/>
</dbReference>
<keyword evidence="6" id="KW-1185">Reference proteome</keyword>
<organism evidence="4 5">
    <name type="scientific">Phocaeicola plebeius</name>
    <dbReference type="NCBI Taxonomy" id="310297"/>
    <lineage>
        <taxon>Bacteria</taxon>
        <taxon>Pseudomonadati</taxon>
        <taxon>Bacteroidota</taxon>
        <taxon>Bacteroidia</taxon>
        <taxon>Bacteroidales</taxon>
        <taxon>Bacteroidaceae</taxon>
        <taxon>Phocaeicola</taxon>
    </lineage>
</organism>
<proteinExistence type="inferred from homology"/>
<dbReference type="InterPro" id="IPR004193">
    <property type="entry name" value="Glyco_hydro_13_N"/>
</dbReference>
<dbReference type="InterPro" id="IPR011840">
    <property type="entry name" value="PulA_typeI"/>
</dbReference>
<dbReference type="GO" id="GO:0005975">
    <property type="term" value="P:carbohydrate metabolic process"/>
    <property type="evidence" value="ECO:0007669"/>
    <property type="project" value="InterPro"/>
</dbReference>
<dbReference type="Pfam" id="PF02922">
    <property type="entry name" value="CBM_48"/>
    <property type="match status" value="1"/>
</dbReference>
<feature type="domain" description="Glycosyl hydrolase family 13 catalytic" evidence="2">
    <location>
        <begin position="161"/>
        <end position="566"/>
    </location>
</feature>
<keyword evidence="4" id="KW-0326">Glycosidase</keyword>
<dbReference type="CDD" id="cd02860">
    <property type="entry name" value="E_set_Pullulanase"/>
    <property type="match status" value="1"/>
</dbReference>
<dbReference type="InterPro" id="IPR049117">
    <property type="entry name" value="pulA_all-beta"/>
</dbReference>
<dbReference type="EMBL" id="QSQT01000008">
    <property type="protein sequence ID" value="RGK56779.1"/>
    <property type="molecule type" value="Genomic_DNA"/>
</dbReference>
<evidence type="ECO:0000256" key="1">
    <source>
        <dbReference type="ARBA" id="ARBA00008061"/>
    </source>
</evidence>
<dbReference type="InterPro" id="IPR017853">
    <property type="entry name" value="GH"/>
</dbReference>
<dbReference type="Pfam" id="PF00128">
    <property type="entry name" value="Alpha-amylase"/>
    <property type="match status" value="1"/>
</dbReference>
<dbReference type="Gene3D" id="3.20.20.80">
    <property type="entry name" value="Glycosidases"/>
    <property type="match status" value="1"/>
</dbReference>
<sequence length="666" mass="74518">MNLKQLVVMSAVAVATGCTSSQQHTSTPFDEYPVYEGEWVEMAYTPASTRFSLWAPSAQEVRVLLYEKGQGGSAYRMVKMEPASDGMWQARVDEDLKGKFYTFNVKIDDVWQGDTPGLMAKAVGVNGDRAAVIDWKETNPEGWNEDKRPPLKRFSDMVIYELHHRDFSIDTISGIRNRGKFLALTEEGTHTYLGEKTGIDHLKELGVTHVQLLPSFDFSSVDETRLDKPQYNWGYDPKNYNVPEGSYATDPYRPEVRIREFKQMVMALHRAGIRVVMDVVYNHTAITKGGNFERTVPGYFYRTDEEGKWANASGCGNETASERPMMRRFMIESVCYWAREYHIDGFRFDLMGIHDIETMNAIRKTLDKIDPTICMYGEGWAAGKPQLPDSLLAMKKHAAQLPHIGMFCDEMRDSLRGPWGNDAKGAFVIGRMGYAAGVKFGLAGGIAHPQLVSDKESTVPAFWAAQPEQMISYVSCHDDLCLADRLKATLPGLSALEMNALAKLAATAVFTSQGIPFWYAGDEILRDKQGVANSYKSPDAINAINWGRKTSQRDFFDYVRGLIAMRKAHPSFRMGDADLIAKHLEFLPVPASNVVAFRIKGSPAGDSWLNTIVVLNARTEPVQIDVPEGRYWIACRDGRIDNVLGLGTLTGNKLVVVPRTAMIVHQ</sequence>
<comment type="similarity">
    <text evidence="1">Belongs to the glycosyl hydrolase 13 family.</text>
</comment>
<dbReference type="NCBIfam" id="TIGR02104">
    <property type="entry name" value="pulA_typeI"/>
    <property type="match status" value="1"/>
</dbReference>
<dbReference type="PROSITE" id="PS51257">
    <property type="entry name" value="PROKAR_LIPOPROTEIN"/>
    <property type="match status" value="1"/>
</dbReference>
<dbReference type="Gene3D" id="2.60.40.10">
    <property type="entry name" value="Immunoglobulins"/>
    <property type="match status" value="1"/>
</dbReference>
<dbReference type="RefSeq" id="WP_117671567.1">
    <property type="nucleotide sequence ID" value="NZ_CABOGR010000008.1"/>
</dbReference>
<evidence type="ECO:0000313" key="4">
    <source>
        <dbReference type="EMBL" id="RGM35757.1"/>
    </source>
</evidence>
<dbReference type="SUPFAM" id="SSF81296">
    <property type="entry name" value="E set domains"/>
    <property type="match status" value="1"/>
</dbReference>
<dbReference type="InterPro" id="IPR014756">
    <property type="entry name" value="Ig_E-set"/>
</dbReference>
<accession>A0A3E4W0N4</accession>
<dbReference type="SUPFAM" id="SSF51445">
    <property type="entry name" value="(Trans)glycosidases"/>
    <property type="match status" value="1"/>
</dbReference>
<evidence type="ECO:0000259" key="2">
    <source>
        <dbReference type="SMART" id="SM00642"/>
    </source>
</evidence>
<dbReference type="SMART" id="SM00642">
    <property type="entry name" value="Aamy"/>
    <property type="match status" value="1"/>
</dbReference>
<name>A0A3E4W0N4_9BACT</name>
<dbReference type="GO" id="GO:0051060">
    <property type="term" value="F:pullulanase activity"/>
    <property type="evidence" value="ECO:0007669"/>
    <property type="project" value="UniProtKB-EC"/>
</dbReference>
<comment type="caution">
    <text evidence="4">The sequence shown here is derived from an EMBL/GenBank/DDBJ whole genome shotgun (WGS) entry which is preliminary data.</text>
</comment>
<dbReference type="Pfam" id="PF21653">
    <property type="entry name" value="pulA_all-beta"/>
    <property type="match status" value="1"/>
</dbReference>
<dbReference type="EC" id="3.2.1.41" evidence="4"/>
<dbReference type="InterPro" id="IPR013780">
    <property type="entry name" value="Glyco_hydro_b"/>
</dbReference>
<dbReference type="InterPro" id="IPR013783">
    <property type="entry name" value="Ig-like_fold"/>
</dbReference>
<dbReference type="PANTHER" id="PTHR43002">
    <property type="entry name" value="GLYCOGEN DEBRANCHING ENZYME"/>
    <property type="match status" value="1"/>
</dbReference>
<dbReference type="Proteomes" id="UP000260780">
    <property type="component" value="Unassembled WGS sequence"/>
</dbReference>